<proteinExistence type="predicted"/>
<reference evidence="1 2" key="1">
    <citation type="journal article" date="2018" name="Biotechnol. Adv.">
        <title>Improved genomic resources and new bioinformatic workflow for the carcinogenic parasite Clonorchis sinensis: Biotechnological implications.</title>
        <authorList>
            <person name="Wang D."/>
            <person name="Korhonen P.K."/>
            <person name="Gasser R.B."/>
            <person name="Young N.D."/>
        </authorList>
    </citation>
    <scope>NUCLEOTIDE SEQUENCE [LARGE SCALE GENOMIC DNA]</scope>
    <source>
        <strain evidence="1">Cs-k2</strain>
    </source>
</reference>
<organism evidence="1 2">
    <name type="scientific">Clonorchis sinensis</name>
    <name type="common">Chinese liver fluke</name>
    <dbReference type="NCBI Taxonomy" id="79923"/>
    <lineage>
        <taxon>Eukaryota</taxon>
        <taxon>Metazoa</taxon>
        <taxon>Spiralia</taxon>
        <taxon>Lophotrochozoa</taxon>
        <taxon>Platyhelminthes</taxon>
        <taxon>Trematoda</taxon>
        <taxon>Digenea</taxon>
        <taxon>Opisthorchiida</taxon>
        <taxon>Opisthorchiata</taxon>
        <taxon>Opisthorchiidae</taxon>
        <taxon>Clonorchis</taxon>
    </lineage>
</organism>
<evidence type="ECO:0000313" key="2">
    <source>
        <dbReference type="Proteomes" id="UP000286415"/>
    </source>
</evidence>
<dbReference type="Proteomes" id="UP000286415">
    <property type="component" value="Unassembled WGS sequence"/>
</dbReference>
<gene>
    <name evidence="1" type="ORF">CSKR_109390</name>
</gene>
<evidence type="ECO:0000313" key="1">
    <source>
        <dbReference type="EMBL" id="KAG5453374.1"/>
    </source>
</evidence>
<dbReference type="AlphaFoldDB" id="A0A8T1MVF1"/>
<keyword evidence="2" id="KW-1185">Reference proteome</keyword>
<sequence>RLRTDTCCREDNGPCGGVGTELCGYLEGFMSPNSEELDFNMEFNRPIAIHWAFLRPVLVLLSMPPTDTRIGWNQQPMRLLSFVST</sequence>
<name>A0A8T1MVF1_CLOSI</name>
<feature type="non-terminal residue" evidence="1">
    <location>
        <position position="1"/>
    </location>
</feature>
<dbReference type="EMBL" id="NIRI02000013">
    <property type="protein sequence ID" value="KAG5453374.1"/>
    <property type="molecule type" value="Genomic_DNA"/>
</dbReference>
<reference evidence="1 2" key="2">
    <citation type="journal article" date="2021" name="Genomics">
        <title>High-quality reference genome for Clonorchis sinensis.</title>
        <authorList>
            <person name="Young N.D."/>
            <person name="Stroehlein A.J."/>
            <person name="Kinkar L."/>
            <person name="Wang T."/>
            <person name="Sohn W.M."/>
            <person name="Chang B.C.H."/>
            <person name="Kaur P."/>
            <person name="Weisz D."/>
            <person name="Dudchenko O."/>
            <person name="Aiden E.L."/>
            <person name="Korhonen P.K."/>
            <person name="Gasser R.B."/>
        </authorList>
    </citation>
    <scope>NUCLEOTIDE SEQUENCE [LARGE SCALE GENOMIC DNA]</scope>
    <source>
        <strain evidence="1">Cs-k2</strain>
    </source>
</reference>
<comment type="caution">
    <text evidence="1">The sequence shown here is derived from an EMBL/GenBank/DDBJ whole genome shotgun (WGS) entry which is preliminary data.</text>
</comment>
<accession>A0A8T1MVF1</accession>
<protein>
    <submittedName>
        <fullName evidence="1">Uncharacterized protein</fullName>
    </submittedName>
</protein>